<keyword evidence="3" id="KW-1185">Reference proteome</keyword>
<feature type="transmembrane region" description="Helical" evidence="1">
    <location>
        <begin position="65"/>
        <end position="88"/>
    </location>
</feature>
<keyword evidence="1" id="KW-0472">Membrane</keyword>
<proteinExistence type="predicted"/>
<feature type="transmembrane region" description="Helical" evidence="1">
    <location>
        <begin position="100"/>
        <end position="121"/>
    </location>
</feature>
<evidence type="ECO:0000313" key="3">
    <source>
        <dbReference type="Proteomes" id="UP000715441"/>
    </source>
</evidence>
<keyword evidence="1" id="KW-0812">Transmembrane</keyword>
<feature type="transmembrane region" description="Helical" evidence="1">
    <location>
        <begin position="211"/>
        <end position="234"/>
    </location>
</feature>
<evidence type="ECO:0008006" key="4">
    <source>
        <dbReference type="Google" id="ProtNLM"/>
    </source>
</evidence>
<comment type="caution">
    <text evidence="2">The sequence shown here is derived from an EMBL/GenBank/DDBJ whole genome shotgun (WGS) entry which is preliminary data.</text>
</comment>
<organism evidence="2 3">
    <name type="scientific">Amycolatopsis acididurans</name>
    <dbReference type="NCBI Taxonomy" id="2724524"/>
    <lineage>
        <taxon>Bacteria</taxon>
        <taxon>Bacillati</taxon>
        <taxon>Actinomycetota</taxon>
        <taxon>Actinomycetes</taxon>
        <taxon>Pseudonocardiales</taxon>
        <taxon>Pseudonocardiaceae</taxon>
        <taxon>Amycolatopsis</taxon>
    </lineage>
</organism>
<feature type="transmembrane region" description="Helical" evidence="1">
    <location>
        <begin position="40"/>
        <end position="59"/>
    </location>
</feature>
<protein>
    <recommendedName>
        <fullName evidence="4">Cytochrome c-type biogenesis protein CcmF C-terminal domain-containing protein</fullName>
    </recommendedName>
</protein>
<keyword evidence="1" id="KW-1133">Transmembrane helix</keyword>
<reference evidence="2 3" key="1">
    <citation type="submission" date="2020-04" db="EMBL/GenBank/DDBJ databases">
        <title>Novel species.</title>
        <authorList>
            <person name="Teo W.F.A."/>
            <person name="Lipun K."/>
            <person name="Srisuk N."/>
            <person name="Duangmal K."/>
        </authorList>
    </citation>
    <scope>NUCLEOTIDE SEQUENCE [LARGE SCALE GENOMIC DNA]</scope>
    <source>
        <strain evidence="2 3">K13G38</strain>
    </source>
</reference>
<dbReference type="EMBL" id="JAAXLS010000022">
    <property type="protein sequence ID" value="NKQ56380.1"/>
    <property type="molecule type" value="Genomic_DNA"/>
</dbReference>
<gene>
    <name evidence="2" type="ORF">HFP15_26225</name>
</gene>
<accession>A0ABX1JDC5</accession>
<dbReference type="Proteomes" id="UP000715441">
    <property type="component" value="Unassembled WGS sequence"/>
</dbReference>
<name>A0ABX1JDC5_9PSEU</name>
<dbReference type="RefSeq" id="WP_168519415.1">
    <property type="nucleotide sequence ID" value="NZ_JAAXLS010000022.1"/>
</dbReference>
<evidence type="ECO:0000313" key="2">
    <source>
        <dbReference type="EMBL" id="NKQ56380.1"/>
    </source>
</evidence>
<feature type="transmembrane region" description="Helical" evidence="1">
    <location>
        <begin position="6"/>
        <end position="28"/>
    </location>
</feature>
<evidence type="ECO:0000256" key="1">
    <source>
        <dbReference type="SAM" id="Phobius"/>
    </source>
</evidence>
<sequence length="247" mass="26463">MSVLDHFLVAVVGYVLAAVLQTAGIQLSHGETRPRRRTGVGLRIAAGVVTTVVTTSWLLPASLSGGVIGGVFMFVFLFMFVPFVVIYVGQLLGRMRQRRGAAPIWPAVLIGAFALVCLVPGTKVAADGLMHLTGLAQPVELHVTKVVDRNVRPGKRAFLDDVSGDYVLDGRGEHVQDSVWLSWHQLPKEGATIPVTISRLWPSMMIEDDAAAWWLAGLGGFGIAAGGVLMAWAVREKTAEQEETAGP</sequence>